<dbReference type="InterPro" id="IPR052941">
    <property type="entry name" value="StomDev_PlantInt_Reg"/>
</dbReference>
<evidence type="ECO:0000256" key="6">
    <source>
        <dbReference type="ARBA" id="ARBA00022989"/>
    </source>
</evidence>
<dbReference type="GO" id="GO:0051707">
    <property type="term" value="P:response to other organism"/>
    <property type="evidence" value="ECO:0007669"/>
    <property type="project" value="UniProtKB-ARBA"/>
</dbReference>
<dbReference type="Pfam" id="PF07714">
    <property type="entry name" value="PK_Tyr_Ser-Thr"/>
    <property type="match status" value="1"/>
</dbReference>
<evidence type="ECO:0000256" key="7">
    <source>
        <dbReference type="ARBA" id="ARBA00023136"/>
    </source>
</evidence>
<name>A0A5J5B7C2_9ASTE</name>
<proteinExistence type="predicted"/>
<gene>
    <name evidence="11" type="ORF">F0562_028228</name>
</gene>
<keyword evidence="12" id="KW-1185">Reference proteome</keyword>
<evidence type="ECO:0000256" key="3">
    <source>
        <dbReference type="ARBA" id="ARBA00022692"/>
    </source>
</evidence>
<keyword evidence="7" id="KW-0472">Membrane</keyword>
<dbReference type="Pfam" id="PF08263">
    <property type="entry name" value="LRRNT_2"/>
    <property type="match status" value="1"/>
</dbReference>
<keyword evidence="3" id="KW-0812">Transmembrane</keyword>
<dbReference type="PANTHER" id="PTHR48004:SF109">
    <property type="entry name" value="LRR RECEPTOR-LIKE SERINE_THREONINE-PROTEIN KINASE EFR"/>
    <property type="match status" value="1"/>
</dbReference>
<reference evidence="11 12" key="1">
    <citation type="submission" date="2019-09" db="EMBL/GenBank/DDBJ databases">
        <title>A chromosome-level genome assembly of the Chinese tupelo Nyssa sinensis.</title>
        <authorList>
            <person name="Yang X."/>
            <person name="Kang M."/>
            <person name="Yang Y."/>
            <person name="Xiong H."/>
            <person name="Wang M."/>
            <person name="Zhang Z."/>
            <person name="Wang Z."/>
            <person name="Wu H."/>
            <person name="Ma T."/>
            <person name="Liu J."/>
            <person name="Xi Z."/>
        </authorList>
    </citation>
    <scope>NUCLEOTIDE SEQUENCE [LARGE SCALE GENOMIC DNA]</scope>
    <source>
        <strain evidence="11">J267</strain>
        <tissue evidence="11">Leaf</tissue>
    </source>
</reference>
<protein>
    <recommendedName>
        <fullName evidence="13">Leucine-rich repeat-containing N-terminal plant-type domain-containing protein</fullName>
    </recommendedName>
</protein>
<evidence type="ECO:0000256" key="4">
    <source>
        <dbReference type="ARBA" id="ARBA00022729"/>
    </source>
</evidence>
<dbReference type="InterPro" id="IPR001245">
    <property type="entry name" value="Ser-Thr/Tyr_kinase_cat_dom"/>
</dbReference>
<comment type="subcellular location">
    <subcellularLocation>
        <location evidence="1">Membrane</location>
        <topology evidence="1">Single-pass membrane protein</topology>
    </subcellularLocation>
</comment>
<dbReference type="InterPro" id="IPR001611">
    <property type="entry name" value="Leu-rich_rpt"/>
</dbReference>
<dbReference type="GO" id="GO:0004672">
    <property type="term" value="F:protein kinase activity"/>
    <property type="evidence" value="ECO:0007669"/>
    <property type="project" value="InterPro"/>
</dbReference>
<keyword evidence="6" id="KW-1133">Transmembrane helix</keyword>
<keyword evidence="2" id="KW-0433">Leucine-rich repeat</keyword>
<dbReference type="InterPro" id="IPR032675">
    <property type="entry name" value="LRR_dom_sf"/>
</dbReference>
<feature type="chain" id="PRO_5023884020" description="Leucine-rich repeat-containing N-terminal plant-type domain-containing protein" evidence="8">
    <location>
        <begin position="32"/>
        <end position="773"/>
    </location>
</feature>
<evidence type="ECO:0000256" key="8">
    <source>
        <dbReference type="SAM" id="SignalP"/>
    </source>
</evidence>
<dbReference type="Gene3D" id="1.10.510.10">
    <property type="entry name" value="Transferase(Phosphotransferase) domain 1"/>
    <property type="match status" value="1"/>
</dbReference>
<keyword evidence="5" id="KW-0677">Repeat</keyword>
<dbReference type="GO" id="GO:0009653">
    <property type="term" value="P:anatomical structure morphogenesis"/>
    <property type="evidence" value="ECO:0007669"/>
    <property type="project" value="UniProtKB-ARBA"/>
</dbReference>
<evidence type="ECO:0008006" key="13">
    <source>
        <dbReference type="Google" id="ProtNLM"/>
    </source>
</evidence>
<evidence type="ECO:0000256" key="5">
    <source>
        <dbReference type="ARBA" id="ARBA00022737"/>
    </source>
</evidence>
<dbReference type="SMART" id="SM00369">
    <property type="entry name" value="LRR_TYP"/>
    <property type="match status" value="6"/>
</dbReference>
<dbReference type="EMBL" id="CM018038">
    <property type="protein sequence ID" value="KAA8538578.1"/>
    <property type="molecule type" value="Genomic_DNA"/>
</dbReference>
<dbReference type="GO" id="GO:0006952">
    <property type="term" value="P:defense response"/>
    <property type="evidence" value="ECO:0007669"/>
    <property type="project" value="UniProtKB-ARBA"/>
</dbReference>
<evidence type="ECO:0000256" key="2">
    <source>
        <dbReference type="ARBA" id="ARBA00022614"/>
    </source>
</evidence>
<dbReference type="Pfam" id="PF00560">
    <property type="entry name" value="LRR_1"/>
    <property type="match status" value="2"/>
</dbReference>
<dbReference type="SUPFAM" id="SSF52058">
    <property type="entry name" value="L domain-like"/>
    <property type="match status" value="2"/>
</dbReference>
<feature type="signal peptide" evidence="8">
    <location>
        <begin position="1"/>
        <end position="31"/>
    </location>
</feature>
<dbReference type="InterPro" id="IPR013210">
    <property type="entry name" value="LRR_N_plant-typ"/>
</dbReference>
<organism evidence="11 12">
    <name type="scientific">Nyssa sinensis</name>
    <dbReference type="NCBI Taxonomy" id="561372"/>
    <lineage>
        <taxon>Eukaryota</taxon>
        <taxon>Viridiplantae</taxon>
        <taxon>Streptophyta</taxon>
        <taxon>Embryophyta</taxon>
        <taxon>Tracheophyta</taxon>
        <taxon>Spermatophyta</taxon>
        <taxon>Magnoliopsida</taxon>
        <taxon>eudicotyledons</taxon>
        <taxon>Gunneridae</taxon>
        <taxon>Pentapetalae</taxon>
        <taxon>asterids</taxon>
        <taxon>Cornales</taxon>
        <taxon>Nyssaceae</taxon>
        <taxon>Nyssa</taxon>
    </lineage>
</organism>
<dbReference type="FunFam" id="3.80.10.10:FF:000095">
    <property type="entry name" value="LRR receptor-like serine/threonine-protein kinase GSO1"/>
    <property type="match status" value="1"/>
</dbReference>
<evidence type="ECO:0000313" key="12">
    <source>
        <dbReference type="Proteomes" id="UP000325577"/>
    </source>
</evidence>
<keyword evidence="4 8" id="KW-0732">Signal</keyword>
<dbReference type="OrthoDB" id="676979at2759"/>
<dbReference type="Gene3D" id="3.80.10.10">
    <property type="entry name" value="Ribonuclease Inhibitor"/>
    <property type="match status" value="4"/>
</dbReference>
<dbReference type="Proteomes" id="UP000325577">
    <property type="component" value="Linkage Group LG15"/>
</dbReference>
<feature type="domain" description="Leucine-rich repeat-containing N-terminal plant-type" evidence="10">
    <location>
        <begin position="39"/>
        <end position="77"/>
    </location>
</feature>
<sequence>MSTPCSNLSKLMGKICFLFVLLLSCSMACLARTMSNLTTDQSALLAFKAHISVDPYDVLANNWSTTASVCNWIGVSCGVHHQRVTALNLSDMGLRGTIAPHLGNLSFLVSLVIFGNEFHGYLPKELSHLHRIKRIDLGYNSFTGELPSWFGMLPGLQQLYLDSNNFTVNSLSDSLPADMCNLHLPKLRELYITSNQLDGEIPSGLYKCKELQYLSLSDNEFSGSISRDIGNLTMLKELYLGGNNLEELEVWNVANDYRHNKAPSPDGFNMDYIKKGWKSIKGDVRNFMKEFHANVRLVKGLNSTFLVLLLKYDNPITLGAIPDEIGNLNLERLSLPETKFAGLIPEKIFNISTMKHIDLSMNQFIGHLPSSMGLFLPNLERLYISYNELSGAFPISITNASKLTILDMTSNSFSGSIPDTLGNLRLLKRLVISNNSLTGGPSIRELGFLSSLTNCRNLEILAFSLNPLNGAIPISFGNLSTSLRVFQAYGCKIKGDFPNGIGNLSSLEAISLDINEFTGFIPKTLGRLKQLEVLYLEHNRLQGPIPDDLCQLNKLGNLFLSDNKLYGSIPTCLGEVKSLRNLYLNSNKLTSTIPSTLWSLTDLLGLNLSSNYLSGHITSNIGNLKVITQLGLSWNQFSGEGELMAQTMTLATIGYMAPEYGIQGIVSTRGDVYSYGVTLMETFTRKKPTDELFSEEMSLKHWVNEALHGSIIEAVDTNLIGSEDEHFYAKKLCLSSILGLAMDCSTDSPEERINMQDVLARLQKIKIAYLKNI</sequence>
<dbReference type="Pfam" id="PF13855">
    <property type="entry name" value="LRR_8"/>
    <property type="match status" value="3"/>
</dbReference>
<evidence type="ECO:0000313" key="11">
    <source>
        <dbReference type="EMBL" id="KAA8538578.1"/>
    </source>
</evidence>
<dbReference type="InterPro" id="IPR003591">
    <property type="entry name" value="Leu-rich_rpt_typical-subtyp"/>
</dbReference>
<feature type="domain" description="Serine-threonine/tyrosine-protein kinase catalytic" evidence="9">
    <location>
        <begin position="627"/>
        <end position="762"/>
    </location>
</feature>
<accession>A0A5J5B7C2</accession>
<evidence type="ECO:0000259" key="10">
    <source>
        <dbReference type="Pfam" id="PF08263"/>
    </source>
</evidence>
<evidence type="ECO:0000259" key="9">
    <source>
        <dbReference type="Pfam" id="PF07714"/>
    </source>
</evidence>
<dbReference type="PANTHER" id="PTHR48004">
    <property type="entry name" value="OS01G0149700 PROTEIN"/>
    <property type="match status" value="1"/>
</dbReference>
<dbReference type="InterPro" id="IPR011009">
    <property type="entry name" value="Kinase-like_dom_sf"/>
</dbReference>
<dbReference type="FunFam" id="3.80.10.10:FF:000400">
    <property type="entry name" value="Nuclear pore complex protein NUP107"/>
    <property type="match status" value="1"/>
</dbReference>
<dbReference type="GO" id="GO:0099402">
    <property type="term" value="P:plant organ development"/>
    <property type="evidence" value="ECO:0007669"/>
    <property type="project" value="UniProtKB-ARBA"/>
</dbReference>
<dbReference type="GO" id="GO:0016020">
    <property type="term" value="C:membrane"/>
    <property type="evidence" value="ECO:0007669"/>
    <property type="project" value="UniProtKB-SubCell"/>
</dbReference>
<dbReference type="SUPFAM" id="SSF56112">
    <property type="entry name" value="Protein kinase-like (PK-like)"/>
    <property type="match status" value="1"/>
</dbReference>
<dbReference type="AlphaFoldDB" id="A0A5J5B7C2"/>
<evidence type="ECO:0000256" key="1">
    <source>
        <dbReference type="ARBA" id="ARBA00004167"/>
    </source>
</evidence>